<reference evidence="10" key="4">
    <citation type="submission" date="2019-03" db="UniProtKB">
        <authorList>
            <consortium name="EnsemblPlants"/>
        </authorList>
    </citation>
    <scope>IDENTIFICATION</scope>
</reference>
<evidence type="ECO:0000259" key="9">
    <source>
        <dbReference type="Pfam" id="PF26138"/>
    </source>
</evidence>
<dbReference type="PANTHER" id="PTHR22930">
    <property type="match status" value="1"/>
</dbReference>
<dbReference type="Proteomes" id="UP000015105">
    <property type="component" value="Chromosome 4D"/>
</dbReference>
<evidence type="ECO:0000256" key="3">
    <source>
        <dbReference type="ARBA" id="ARBA00006958"/>
    </source>
</evidence>
<keyword evidence="4" id="KW-0540">Nuclease</keyword>
<dbReference type="GO" id="GO:0016787">
    <property type="term" value="F:hydrolase activity"/>
    <property type="evidence" value="ECO:0007669"/>
    <property type="project" value="UniProtKB-KW"/>
</dbReference>
<comment type="similarity">
    <text evidence="3">Belongs to the HARBI1 family.</text>
</comment>
<keyword evidence="7" id="KW-0539">Nucleus</keyword>
<evidence type="ECO:0000313" key="10">
    <source>
        <dbReference type="EnsemblPlants" id="AET4Gv20644900.2"/>
    </source>
</evidence>
<feature type="domain" description="DUF8040" evidence="9">
    <location>
        <begin position="38"/>
        <end position="133"/>
    </location>
</feature>
<dbReference type="Gramene" id="AET4Gv20644900.2">
    <property type="protein sequence ID" value="AET4Gv20644900.2"/>
    <property type="gene ID" value="AET4Gv20644900"/>
</dbReference>
<dbReference type="STRING" id="200361.A0A453IQU7"/>
<comment type="subcellular location">
    <subcellularLocation>
        <location evidence="2">Nucleus</location>
    </subcellularLocation>
</comment>
<feature type="domain" description="DDE Tnp4" evidence="8">
    <location>
        <begin position="169"/>
        <end position="310"/>
    </location>
</feature>
<evidence type="ECO:0000256" key="2">
    <source>
        <dbReference type="ARBA" id="ARBA00004123"/>
    </source>
</evidence>
<evidence type="ECO:0000313" key="11">
    <source>
        <dbReference type="Proteomes" id="UP000015105"/>
    </source>
</evidence>
<sequence>MNPSYRRRSESDYEFIHFVLPTLEDASQSSSSKKPMHTSKLSGAWRVQESLTGHESLCKRTFRMEVDIFQALVDKLREKKLLADSKVLAVEEQVAIFLYAVSKNATNETLQDWFQHSAETISRRFGLVLDAITRLTNVYIRPPSLNPHPILSKPQFYPFFQNCIGAIHGTHIPMFLSPGQQEPYGNRKQTLSQNVMVACDFDLKFVHVHAGWEGSASDARVLQDALNHGFHVPHGNFYLVDAGYANTPQFLAPYRGTRYHLKEQGEVRQRPQNYKELFNLRHAQLRNHIERIIGILKMRFPILKVAAHYSVDKQIDIS</sequence>
<dbReference type="Pfam" id="PF26138">
    <property type="entry name" value="DUF8040"/>
    <property type="match status" value="1"/>
</dbReference>
<evidence type="ECO:0000256" key="5">
    <source>
        <dbReference type="ARBA" id="ARBA00022723"/>
    </source>
</evidence>
<evidence type="ECO:0000256" key="7">
    <source>
        <dbReference type="ARBA" id="ARBA00023242"/>
    </source>
</evidence>
<keyword evidence="5" id="KW-0479">Metal-binding</keyword>
<organism evidence="10 11">
    <name type="scientific">Aegilops tauschii subsp. strangulata</name>
    <name type="common">Goatgrass</name>
    <dbReference type="NCBI Taxonomy" id="200361"/>
    <lineage>
        <taxon>Eukaryota</taxon>
        <taxon>Viridiplantae</taxon>
        <taxon>Streptophyta</taxon>
        <taxon>Embryophyta</taxon>
        <taxon>Tracheophyta</taxon>
        <taxon>Spermatophyta</taxon>
        <taxon>Magnoliopsida</taxon>
        <taxon>Liliopsida</taxon>
        <taxon>Poales</taxon>
        <taxon>Poaceae</taxon>
        <taxon>BOP clade</taxon>
        <taxon>Pooideae</taxon>
        <taxon>Triticodae</taxon>
        <taxon>Triticeae</taxon>
        <taxon>Triticinae</taxon>
        <taxon>Aegilops</taxon>
    </lineage>
</organism>
<dbReference type="GO" id="GO:0004518">
    <property type="term" value="F:nuclease activity"/>
    <property type="evidence" value="ECO:0007669"/>
    <property type="project" value="UniProtKB-KW"/>
</dbReference>
<dbReference type="GO" id="GO:0005634">
    <property type="term" value="C:nucleus"/>
    <property type="evidence" value="ECO:0007669"/>
    <property type="project" value="UniProtKB-SubCell"/>
</dbReference>
<evidence type="ECO:0000256" key="6">
    <source>
        <dbReference type="ARBA" id="ARBA00022801"/>
    </source>
</evidence>
<dbReference type="InterPro" id="IPR045249">
    <property type="entry name" value="HARBI1-like"/>
</dbReference>
<accession>A0A453IQU7</accession>
<reference evidence="11" key="2">
    <citation type="journal article" date="2017" name="Nat. Plants">
        <title>The Aegilops tauschii genome reveals multiple impacts of transposons.</title>
        <authorList>
            <person name="Zhao G."/>
            <person name="Zou C."/>
            <person name="Li K."/>
            <person name="Wang K."/>
            <person name="Li T."/>
            <person name="Gao L."/>
            <person name="Zhang X."/>
            <person name="Wang H."/>
            <person name="Yang Z."/>
            <person name="Liu X."/>
            <person name="Jiang W."/>
            <person name="Mao L."/>
            <person name="Kong X."/>
            <person name="Jiao Y."/>
            <person name="Jia J."/>
        </authorList>
    </citation>
    <scope>NUCLEOTIDE SEQUENCE [LARGE SCALE GENOMIC DNA]</scope>
    <source>
        <strain evidence="11">cv. AL8/78</strain>
    </source>
</reference>
<evidence type="ECO:0000256" key="1">
    <source>
        <dbReference type="ARBA" id="ARBA00001968"/>
    </source>
</evidence>
<keyword evidence="6" id="KW-0378">Hydrolase</keyword>
<reference evidence="10" key="5">
    <citation type="journal article" date="2021" name="G3 (Bethesda)">
        <title>Aegilops tauschii genome assembly Aet v5.0 features greater sequence contiguity and improved annotation.</title>
        <authorList>
            <person name="Wang L."/>
            <person name="Zhu T."/>
            <person name="Rodriguez J.C."/>
            <person name="Deal K.R."/>
            <person name="Dubcovsky J."/>
            <person name="McGuire P.E."/>
            <person name="Lux T."/>
            <person name="Spannagl M."/>
            <person name="Mayer K.F.X."/>
            <person name="Baldrich P."/>
            <person name="Meyers B.C."/>
            <person name="Huo N."/>
            <person name="Gu Y.Q."/>
            <person name="Zhou H."/>
            <person name="Devos K.M."/>
            <person name="Bennetzen J.L."/>
            <person name="Unver T."/>
            <person name="Budak H."/>
            <person name="Gulick P.J."/>
            <person name="Galiba G."/>
            <person name="Kalapos B."/>
            <person name="Nelson D.R."/>
            <person name="Li P."/>
            <person name="You F.M."/>
            <person name="Luo M.C."/>
            <person name="Dvorak J."/>
        </authorList>
    </citation>
    <scope>NUCLEOTIDE SEQUENCE [LARGE SCALE GENOMIC DNA]</scope>
    <source>
        <strain evidence="10">cv. AL8/78</strain>
    </source>
</reference>
<reference evidence="10" key="3">
    <citation type="journal article" date="2017" name="Nature">
        <title>Genome sequence of the progenitor of the wheat D genome Aegilops tauschii.</title>
        <authorList>
            <person name="Luo M.C."/>
            <person name="Gu Y.Q."/>
            <person name="Puiu D."/>
            <person name="Wang H."/>
            <person name="Twardziok S.O."/>
            <person name="Deal K.R."/>
            <person name="Huo N."/>
            <person name="Zhu T."/>
            <person name="Wang L."/>
            <person name="Wang Y."/>
            <person name="McGuire P.E."/>
            <person name="Liu S."/>
            <person name="Long H."/>
            <person name="Ramasamy R.K."/>
            <person name="Rodriguez J.C."/>
            <person name="Van S.L."/>
            <person name="Yuan L."/>
            <person name="Wang Z."/>
            <person name="Xia Z."/>
            <person name="Xiao L."/>
            <person name="Anderson O.D."/>
            <person name="Ouyang S."/>
            <person name="Liang Y."/>
            <person name="Zimin A.V."/>
            <person name="Pertea G."/>
            <person name="Qi P."/>
            <person name="Bennetzen J.L."/>
            <person name="Dai X."/>
            <person name="Dawson M.W."/>
            <person name="Muller H.G."/>
            <person name="Kugler K."/>
            <person name="Rivarola-Duarte L."/>
            <person name="Spannagl M."/>
            <person name="Mayer K.F.X."/>
            <person name="Lu F.H."/>
            <person name="Bevan M.W."/>
            <person name="Leroy P."/>
            <person name="Li P."/>
            <person name="You F.M."/>
            <person name="Sun Q."/>
            <person name="Liu Z."/>
            <person name="Lyons E."/>
            <person name="Wicker T."/>
            <person name="Salzberg S.L."/>
            <person name="Devos K.M."/>
            <person name="Dvorak J."/>
        </authorList>
    </citation>
    <scope>NUCLEOTIDE SEQUENCE [LARGE SCALE GENOMIC DNA]</scope>
    <source>
        <strain evidence="10">cv. AL8/78</strain>
    </source>
</reference>
<evidence type="ECO:0000259" key="8">
    <source>
        <dbReference type="Pfam" id="PF13359"/>
    </source>
</evidence>
<dbReference type="InterPro" id="IPR027806">
    <property type="entry name" value="HARBI1_dom"/>
</dbReference>
<proteinExistence type="inferred from homology"/>
<reference evidence="11" key="1">
    <citation type="journal article" date="2014" name="Science">
        <title>Ancient hybridizations among the ancestral genomes of bread wheat.</title>
        <authorList>
            <consortium name="International Wheat Genome Sequencing Consortium,"/>
            <person name="Marcussen T."/>
            <person name="Sandve S.R."/>
            <person name="Heier L."/>
            <person name="Spannagl M."/>
            <person name="Pfeifer M."/>
            <person name="Jakobsen K.S."/>
            <person name="Wulff B.B."/>
            <person name="Steuernagel B."/>
            <person name="Mayer K.F."/>
            <person name="Olsen O.A."/>
        </authorList>
    </citation>
    <scope>NUCLEOTIDE SEQUENCE [LARGE SCALE GENOMIC DNA]</scope>
    <source>
        <strain evidence="11">cv. AL8/78</strain>
    </source>
</reference>
<name>A0A453IQU7_AEGTS</name>
<dbReference type="PANTHER" id="PTHR22930:SF271">
    <property type="entry name" value="OS03G0643050 PROTEIN"/>
    <property type="match status" value="1"/>
</dbReference>
<dbReference type="AlphaFoldDB" id="A0A453IQU7"/>
<dbReference type="InterPro" id="IPR058353">
    <property type="entry name" value="DUF8040"/>
</dbReference>
<comment type="cofactor">
    <cofactor evidence="1">
        <name>a divalent metal cation</name>
        <dbReference type="ChEBI" id="CHEBI:60240"/>
    </cofactor>
</comment>
<dbReference type="GO" id="GO:0046872">
    <property type="term" value="F:metal ion binding"/>
    <property type="evidence" value="ECO:0007669"/>
    <property type="project" value="UniProtKB-KW"/>
</dbReference>
<evidence type="ECO:0000256" key="4">
    <source>
        <dbReference type="ARBA" id="ARBA00022722"/>
    </source>
</evidence>
<protein>
    <submittedName>
        <fullName evidence="10">Uncharacterized protein</fullName>
    </submittedName>
</protein>
<dbReference type="Pfam" id="PF13359">
    <property type="entry name" value="DDE_Tnp_4"/>
    <property type="match status" value="1"/>
</dbReference>
<dbReference type="EnsemblPlants" id="AET4Gv20644900.2">
    <property type="protein sequence ID" value="AET4Gv20644900.2"/>
    <property type="gene ID" value="AET4Gv20644900"/>
</dbReference>
<keyword evidence="11" id="KW-1185">Reference proteome</keyword>